<keyword evidence="2" id="KW-1185">Reference proteome</keyword>
<protein>
    <submittedName>
        <fullName evidence="1">Sorting nexin, cytoplasm-to-vacuole targeting pathway/endosomal sorting</fullName>
    </submittedName>
</protein>
<evidence type="ECO:0000313" key="1">
    <source>
        <dbReference type="EMBL" id="KAJ2890656.1"/>
    </source>
</evidence>
<gene>
    <name evidence="1" type="primary">ATG20</name>
    <name evidence="1" type="ORF">IWW38_004016</name>
</gene>
<evidence type="ECO:0000313" key="2">
    <source>
        <dbReference type="Proteomes" id="UP001139981"/>
    </source>
</evidence>
<dbReference type="Proteomes" id="UP001139981">
    <property type="component" value="Unassembled WGS sequence"/>
</dbReference>
<feature type="non-terminal residue" evidence="1">
    <location>
        <position position="826"/>
    </location>
</feature>
<name>A0ACC1M052_9FUNG</name>
<proteinExistence type="predicted"/>
<dbReference type="EMBL" id="JANBVB010001264">
    <property type="protein sequence ID" value="KAJ2890656.1"/>
    <property type="molecule type" value="Genomic_DNA"/>
</dbReference>
<organism evidence="1 2">
    <name type="scientific">Coemansia aciculifera</name>
    <dbReference type="NCBI Taxonomy" id="417176"/>
    <lineage>
        <taxon>Eukaryota</taxon>
        <taxon>Fungi</taxon>
        <taxon>Fungi incertae sedis</taxon>
        <taxon>Zoopagomycota</taxon>
        <taxon>Kickxellomycotina</taxon>
        <taxon>Kickxellomycetes</taxon>
        <taxon>Kickxellales</taxon>
        <taxon>Kickxellaceae</taxon>
        <taxon>Coemansia</taxon>
    </lineage>
</organism>
<reference evidence="1" key="1">
    <citation type="submission" date="2022-07" db="EMBL/GenBank/DDBJ databases">
        <title>Phylogenomic reconstructions and comparative analyses of Kickxellomycotina fungi.</title>
        <authorList>
            <person name="Reynolds N.K."/>
            <person name="Stajich J.E."/>
            <person name="Barry K."/>
            <person name="Grigoriev I.V."/>
            <person name="Crous P."/>
            <person name="Smith M.E."/>
        </authorList>
    </citation>
    <scope>NUCLEOTIDE SEQUENCE</scope>
    <source>
        <strain evidence="1">CBS 190363</strain>
    </source>
</reference>
<accession>A0ACC1M052</accession>
<sequence length="826" mass="90482">MTEFGDYCCAIDRHVHELLDDANAQRQEHNGEQGRDYEPPQSYYVVHIGEAEKLSESGSSFIAYSIQFGECEVKRRYSEFESLRMCLCRLYPTFIVPPIPEKHSLTQYAVLQKRAKEDQYIIERRKRMLEHFLNHLVEHPILSSEHILHRFLESGVSWTEVLHSPIITGLPKSPLHSSPSRAPGSSLADGSSSVQLPKVAATNSFASDVPVPSTLAPIRNIEARWMDCELFTNKYANHFAGVVERSERRIYHKLGELSGDYSELGATLNGFSLLEHPESLSAAIEKTGQAIDSSYIETNQLLRQMDAEVSEPIHEYAQYALIIKQVLRFRLLKNLQMENAQEALVRQRAKLEGLLQADDEAKRLALALESSSSSSGAARAALLSQGAPGDQQRYSEAGHTEVDENDPLMTPPPPAYDDDFGGAAQQHHHHQRGFSTPQRASIDTTSGHVAAGAAMSYATAASGGGGGGRRSRGPSVGSGMSVGVHGDFTPTLAPQSIPEDSAFAPSSLGGGGGRGQQARLRSRSGTATSAGSAGGRRNRRGSAAAWSGRNGVEADDDDDEAVAEEDVDPLAQFQQEESQLWGGGTRSTLPRLGARNTRSQYHHQQSGADDVGSSQHAPMARSEYVGRASSPARNRPPMPAAASHQHPMPGDEVTAAFNAKMMAASTPMLRDHHRESAYDDDDNEQQQYQQQQQQRLHVATGMSASAVTSSGAPSSFGARLLRSPKTLGDGIMSRLTYALNGMMDVDPEQMRRNQIGRASDRIGLLEEQLEMLSNDLVLINTSTQDNLDRFQKQKVRELKSTLIALAKMHLEWSEKNLEIWKEAKEA</sequence>
<comment type="caution">
    <text evidence="1">The sequence shown here is derived from an EMBL/GenBank/DDBJ whole genome shotgun (WGS) entry which is preliminary data.</text>
</comment>